<keyword evidence="5 8" id="KW-1133">Transmembrane helix</keyword>
<feature type="region of interest" description="Disordered" evidence="9">
    <location>
        <begin position="42"/>
        <end position="87"/>
    </location>
</feature>
<comment type="subunit">
    <text evidence="8">The Tat system comprises two distinct complexes: a TatABC complex, containing multiple copies of TatA, TatB and TatC subunits, and a separate TatA complex, containing only TatA subunits. Substrates initially bind to the TatABC complex, which probably triggers association of the separate TatA complex to form the active translocon.</text>
</comment>
<dbReference type="GO" id="GO:0033281">
    <property type="term" value="C:TAT protein transport complex"/>
    <property type="evidence" value="ECO:0007669"/>
    <property type="project" value="UniProtKB-UniRule"/>
</dbReference>
<dbReference type="Gene3D" id="1.20.5.3310">
    <property type="match status" value="1"/>
</dbReference>
<keyword evidence="8" id="KW-1003">Cell membrane</keyword>
<dbReference type="OrthoDB" id="7161179at2"/>
<keyword evidence="3 8" id="KW-0812">Transmembrane</keyword>
<protein>
    <recommendedName>
        <fullName evidence="8">Sec-independent protein translocase protein TatA</fullName>
    </recommendedName>
</protein>
<evidence type="ECO:0000256" key="1">
    <source>
        <dbReference type="ARBA" id="ARBA00004167"/>
    </source>
</evidence>
<dbReference type="InterPro" id="IPR003369">
    <property type="entry name" value="TatA/B/E"/>
</dbReference>
<keyword evidence="7 8" id="KW-0472">Membrane</keyword>
<keyword evidence="4 8" id="KW-0653">Protein transport</keyword>
<comment type="function">
    <text evidence="8">Part of the twin-arginine translocation (Tat) system that transports large folded proteins containing a characteristic twin-arginine motif in their signal peptide across membranes. TatA could form the protein-conducting channel of the Tat system.</text>
</comment>
<gene>
    <name evidence="8" type="primary">tatA</name>
    <name evidence="10" type="ORF">A0U93_07965</name>
</gene>
<dbReference type="GO" id="GO:0043953">
    <property type="term" value="P:protein transport by the Tat complex"/>
    <property type="evidence" value="ECO:0007669"/>
    <property type="project" value="UniProtKB-UniRule"/>
</dbReference>
<dbReference type="STRING" id="320497.A0U93_07965"/>
<evidence type="ECO:0000256" key="9">
    <source>
        <dbReference type="SAM" id="MobiDB-lite"/>
    </source>
</evidence>
<dbReference type="NCBIfam" id="TIGR01411">
    <property type="entry name" value="tatAE"/>
    <property type="match status" value="1"/>
</dbReference>
<dbReference type="Pfam" id="PF02416">
    <property type="entry name" value="TatA_B_E"/>
    <property type="match status" value="1"/>
</dbReference>
<dbReference type="Proteomes" id="UP000188604">
    <property type="component" value="Chromosome"/>
</dbReference>
<accession>A0A1U9KQ60</accession>
<evidence type="ECO:0000256" key="8">
    <source>
        <dbReference type="HAMAP-Rule" id="MF_00236"/>
    </source>
</evidence>
<keyword evidence="6 8" id="KW-0811">Translocation</keyword>
<evidence type="ECO:0000313" key="11">
    <source>
        <dbReference type="Proteomes" id="UP000188604"/>
    </source>
</evidence>
<comment type="similarity">
    <text evidence="8">Belongs to the TatA/E family.</text>
</comment>
<dbReference type="HAMAP" id="MF_00236">
    <property type="entry name" value="TatA_E"/>
    <property type="match status" value="1"/>
</dbReference>
<evidence type="ECO:0000313" key="10">
    <source>
        <dbReference type="EMBL" id="AQS87882.1"/>
    </source>
</evidence>
<evidence type="ECO:0000256" key="7">
    <source>
        <dbReference type="ARBA" id="ARBA00023136"/>
    </source>
</evidence>
<proteinExistence type="inferred from homology"/>
<sequence>MSPLHWMVVLAVVLVLFGGGSKISGLMGDFAKGIKSFKKNMADDESLENGNHAAPPNGQIPAPNPHGYTQAPSYTAPNTTPSGQPRS</sequence>
<dbReference type="KEGG" id="nch:A0U93_07965"/>
<reference evidence="10 11" key="1">
    <citation type="submission" date="2016-03" db="EMBL/GenBank/DDBJ databases">
        <title>Acetic acid bacteria sequencing.</title>
        <authorList>
            <person name="Brandt J."/>
            <person name="Jakob F."/>
            <person name="Vogel R.F."/>
        </authorList>
    </citation>
    <scope>NUCLEOTIDE SEQUENCE [LARGE SCALE GENOMIC DNA]</scope>
    <source>
        <strain evidence="10 11">NBRC 101099</strain>
    </source>
</reference>
<dbReference type="GO" id="GO:0008320">
    <property type="term" value="F:protein transmembrane transporter activity"/>
    <property type="evidence" value="ECO:0007669"/>
    <property type="project" value="UniProtKB-UniRule"/>
</dbReference>
<name>A0A1U9KQ60_9PROT</name>
<comment type="subcellular location">
    <subcellularLocation>
        <location evidence="8">Cell membrane</location>
        <topology evidence="8">Single-pass membrane protein</topology>
    </subcellularLocation>
    <subcellularLocation>
        <location evidence="1">Membrane</location>
        <topology evidence="1">Single-pass membrane protein</topology>
    </subcellularLocation>
</comment>
<dbReference type="EMBL" id="CP014691">
    <property type="protein sequence ID" value="AQS87882.1"/>
    <property type="molecule type" value="Genomic_DNA"/>
</dbReference>
<feature type="compositionally biased region" description="Polar residues" evidence="9">
    <location>
        <begin position="70"/>
        <end position="87"/>
    </location>
</feature>
<evidence type="ECO:0000256" key="2">
    <source>
        <dbReference type="ARBA" id="ARBA00022448"/>
    </source>
</evidence>
<keyword evidence="2 8" id="KW-0813">Transport</keyword>
<evidence type="ECO:0000256" key="6">
    <source>
        <dbReference type="ARBA" id="ARBA00023010"/>
    </source>
</evidence>
<evidence type="ECO:0000256" key="3">
    <source>
        <dbReference type="ARBA" id="ARBA00022692"/>
    </source>
</evidence>
<organism evidence="10 11">
    <name type="scientific">Neoasaia chiangmaiensis</name>
    <dbReference type="NCBI Taxonomy" id="320497"/>
    <lineage>
        <taxon>Bacteria</taxon>
        <taxon>Pseudomonadati</taxon>
        <taxon>Pseudomonadota</taxon>
        <taxon>Alphaproteobacteria</taxon>
        <taxon>Acetobacterales</taxon>
        <taxon>Acetobacteraceae</taxon>
        <taxon>Neoasaia</taxon>
    </lineage>
</organism>
<dbReference type="InterPro" id="IPR006312">
    <property type="entry name" value="TatA/E"/>
</dbReference>
<evidence type="ECO:0000256" key="4">
    <source>
        <dbReference type="ARBA" id="ARBA00022927"/>
    </source>
</evidence>
<evidence type="ECO:0000256" key="5">
    <source>
        <dbReference type="ARBA" id="ARBA00022989"/>
    </source>
</evidence>
<keyword evidence="11" id="KW-1185">Reference proteome</keyword>
<dbReference type="AlphaFoldDB" id="A0A1U9KQ60"/>